<dbReference type="EMBL" id="LR746276">
    <property type="protein sequence ID" value="CAA7406905.1"/>
    <property type="molecule type" value="Genomic_DNA"/>
</dbReference>
<organism evidence="1 2">
    <name type="scientific">Spirodela intermedia</name>
    <name type="common">Intermediate duckweed</name>
    <dbReference type="NCBI Taxonomy" id="51605"/>
    <lineage>
        <taxon>Eukaryota</taxon>
        <taxon>Viridiplantae</taxon>
        <taxon>Streptophyta</taxon>
        <taxon>Embryophyta</taxon>
        <taxon>Tracheophyta</taxon>
        <taxon>Spermatophyta</taxon>
        <taxon>Magnoliopsida</taxon>
        <taxon>Liliopsida</taxon>
        <taxon>Araceae</taxon>
        <taxon>Lemnoideae</taxon>
        <taxon>Spirodela</taxon>
    </lineage>
</organism>
<dbReference type="AlphaFoldDB" id="A0A7I8LCB0"/>
<proteinExistence type="predicted"/>
<dbReference type="Proteomes" id="UP000663760">
    <property type="component" value="Chromosome 13"/>
</dbReference>
<name>A0A7I8LCB0_SPIIN</name>
<evidence type="ECO:0000313" key="1">
    <source>
        <dbReference type="EMBL" id="CAA7406905.1"/>
    </source>
</evidence>
<protein>
    <submittedName>
        <fullName evidence="1">Uncharacterized protein</fullName>
    </submittedName>
</protein>
<evidence type="ECO:0000313" key="2">
    <source>
        <dbReference type="Proteomes" id="UP000663760"/>
    </source>
</evidence>
<gene>
    <name evidence="1" type="ORF">SI8410_13017583</name>
</gene>
<reference evidence="1" key="1">
    <citation type="submission" date="2020-02" db="EMBL/GenBank/DDBJ databases">
        <authorList>
            <person name="Scholz U."/>
            <person name="Mascher M."/>
            <person name="Fiebig A."/>
        </authorList>
    </citation>
    <scope>NUCLEOTIDE SEQUENCE</scope>
</reference>
<accession>A0A7I8LCB0</accession>
<sequence length="54" mass="6332">MESKVAALVVQETWHLIFHLTDANISLNEFIRRDSIEKTHLSVTQLPFLYYSLL</sequence>
<keyword evidence="2" id="KW-1185">Reference proteome</keyword>